<reference evidence="6" key="1">
    <citation type="journal article" date="2021" name="G3 (Bethesda)">
        <title>Genome and transcriptome analysis of the beet armyworm Spodoptera exigua reveals targets for pest control. .</title>
        <authorList>
            <person name="Simon S."/>
            <person name="Breeschoten T."/>
            <person name="Jansen H.J."/>
            <person name="Dirks R.P."/>
            <person name="Schranz M.E."/>
            <person name="Ros V.I.D."/>
        </authorList>
    </citation>
    <scope>NUCLEOTIDE SEQUENCE</scope>
    <source>
        <strain evidence="6">TB_SE_WUR_2020</strain>
    </source>
</reference>
<dbReference type="EMBL" id="JACEFF010000934">
    <property type="protein sequence ID" value="KAH9627900.1"/>
    <property type="molecule type" value="Genomic_DNA"/>
</dbReference>
<sequence length="1091" mass="123501">MANTGLLPFVRGVDFTCNDFSDDKFPDAIRYMTGLQWLRLDKTNLTDIPEELGKLMKLENLSLKKNSLEKLFGELTELKCLRSLNVRHNNVKSSGIPAELFRLEELTTLDLSHNRLKEVPEGLEKAKSLLVLNLSHNKIESIPPTLFVQLTDLLFLDLSNNLLETLPPQTRRLANLQTLILNDNPLGVFQLRQLPSLQSLEVLHMRNTQRTLANLPSSLDTLSNLSDVDLSKNALTKVPDALYSLLSLKRLNLSDNEITEVSSAMDNWQKLESLNLSRNNLTVLPASLCKLQNLRRLHVDDNKLDFEGIPSGIGKLGSLEVCGSLKKLNLSCNKLITLPDAIHLLSDLESLQLHGNPDLVMPPKPVERPRGAGLQYYNIDFSLQAQLQLAGAASNEPTTPNSVKSDPIARKMRLRRGRAEPEQRDSALILRGMQEQANTQHNDQKLEQKNSELKPKRWDESLEKPPLDYSEFFDEDTGQTPGLTVAHGKFFEGDCYIVLKTAIEEQGQLSWDIHFWIGSKATAACAAMHAVNLRNLLGAKRTQRHEQADETPEFLALFPTPPVYIQGSHTPSGYGKKAKNTLKSKARLFAEKINKEERKNKAELITEAPGKEPPSFWETLGYEGDLPYVPQEHVPAEFTWAGARLYRVELGMGYLELPQPESCPLARAVLLTRNVYILDAHVDVFVCSLFFCSKVFKTYFLGWEEVIAVDFTRTAESVARTGADLASWAKQQETKADLSALFTPRQPAMGAAEAKTLADEWNEDLEAMEAFVLEGRHFVRLPDHELGVFHSCDCYVFLCRYVLPAEGRRAPNMGWLTFTFGLERKFKQLCKRLDVVRTHQQQESLKFMAHFHRRFIIKDGKRNQKPESGRQPVELYELRSNGSALCTRLVQVKADASQLNSAFCYILNVPLEGANDTSSAIVYAWIGSKSDADSARLIEQIAEEKFNNPWVSLQVITEGSEPDNFFWVGIGGRKPYDTDADYLNYTRLFRCSNEKGYFTVSEKCTDFCQDDLADDDIMILDNGDQVFLWLGAKCSEVEIKLAYKSAQVYIQHMKSMQPDKPRKLFLTLKNKESRRFTKCFHGWGEHKRPPE</sequence>
<dbReference type="SUPFAM" id="SSF52058">
    <property type="entry name" value="L domain-like"/>
    <property type="match status" value="1"/>
</dbReference>
<dbReference type="InterPro" id="IPR007123">
    <property type="entry name" value="Gelsolin-like_dom"/>
</dbReference>
<dbReference type="CDD" id="cd11291">
    <property type="entry name" value="gelsolin_S6_like"/>
    <property type="match status" value="1"/>
</dbReference>
<feature type="domain" description="Gelsolin-like" evidence="4">
    <location>
        <begin position="1001"/>
        <end position="1076"/>
    </location>
</feature>
<dbReference type="InterPro" id="IPR003591">
    <property type="entry name" value="Leu-rich_rpt_typical-subtyp"/>
</dbReference>
<evidence type="ECO:0000313" key="6">
    <source>
        <dbReference type="EMBL" id="KAH9627900.1"/>
    </source>
</evidence>
<gene>
    <name evidence="6" type="ORF">HF086_015344</name>
</gene>
<dbReference type="SMART" id="SM00365">
    <property type="entry name" value="LRR_SD22"/>
    <property type="match status" value="6"/>
</dbReference>
<feature type="domain" description="Disease resistance R13L4/SHOC-2-like LRR" evidence="5">
    <location>
        <begin position="242"/>
        <end position="327"/>
    </location>
</feature>
<name>A0A922M129_SPOEX</name>
<accession>A0A922M129</accession>
<dbReference type="InterPro" id="IPR029006">
    <property type="entry name" value="ADF-H/Gelsolin-like_dom_sf"/>
</dbReference>
<dbReference type="Gene3D" id="3.80.10.10">
    <property type="entry name" value="Ribonuclease Inhibitor"/>
    <property type="match status" value="3"/>
</dbReference>
<dbReference type="SUPFAM" id="SSF55753">
    <property type="entry name" value="Actin depolymerizing proteins"/>
    <property type="match status" value="5"/>
</dbReference>
<protein>
    <recommendedName>
        <fullName evidence="8">Protein flightless-1</fullName>
    </recommendedName>
</protein>
<dbReference type="InterPro" id="IPR032675">
    <property type="entry name" value="LRR_dom_sf"/>
</dbReference>
<evidence type="ECO:0000256" key="2">
    <source>
        <dbReference type="ARBA" id="ARBA00022737"/>
    </source>
</evidence>
<dbReference type="GO" id="GO:0015629">
    <property type="term" value="C:actin cytoskeleton"/>
    <property type="evidence" value="ECO:0007669"/>
    <property type="project" value="TreeGrafter"/>
</dbReference>
<dbReference type="SMART" id="SM00364">
    <property type="entry name" value="LRR_BAC"/>
    <property type="match status" value="6"/>
</dbReference>
<dbReference type="GO" id="GO:0005634">
    <property type="term" value="C:nucleus"/>
    <property type="evidence" value="ECO:0007669"/>
    <property type="project" value="TreeGrafter"/>
</dbReference>
<proteinExistence type="predicted"/>
<evidence type="ECO:0000259" key="5">
    <source>
        <dbReference type="Pfam" id="PF23598"/>
    </source>
</evidence>
<dbReference type="PANTHER" id="PTHR11977">
    <property type="entry name" value="VILLIN"/>
    <property type="match status" value="1"/>
</dbReference>
<dbReference type="AlphaFoldDB" id="A0A922M129"/>
<evidence type="ECO:0000259" key="4">
    <source>
        <dbReference type="Pfam" id="PF00626"/>
    </source>
</evidence>
<evidence type="ECO:0008006" key="8">
    <source>
        <dbReference type="Google" id="ProtNLM"/>
    </source>
</evidence>
<dbReference type="GO" id="GO:0051016">
    <property type="term" value="P:barbed-end actin filament capping"/>
    <property type="evidence" value="ECO:0007669"/>
    <property type="project" value="TreeGrafter"/>
</dbReference>
<feature type="domain" description="Gelsolin-like" evidence="4">
    <location>
        <begin position="485"/>
        <end position="555"/>
    </location>
</feature>
<feature type="region of interest" description="Disordered" evidence="3">
    <location>
        <begin position="391"/>
        <end position="459"/>
    </location>
</feature>
<dbReference type="Pfam" id="PF23598">
    <property type="entry name" value="LRR_14"/>
    <property type="match status" value="1"/>
</dbReference>
<feature type="compositionally biased region" description="Basic and acidic residues" evidence="3">
    <location>
        <begin position="442"/>
        <end position="459"/>
    </location>
</feature>
<dbReference type="GO" id="GO:0005737">
    <property type="term" value="C:cytoplasm"/>
    <property type="evidence" value="ECO:0007669"/>
    <property type="project" value="TreeGrafter"/>
</dbReference>
<dbReference type="Pfam" id="PF00626">
    <property type="entry name" value="Gelsolin"/>
    <property type="match status" value="2"/>
</dbReference>
<keyword evidence="2" id="KW-0677">Repeat</keyword>
<evidence type="ECO:0000256" key="3">
    <source>
        <dbReference type="SAM" id="MobiDB-lite"/>
    </source>
</evidence>
<dbReference type="GO" id="GO:0051015">
    <property type="term" value="F:actin filament binding"/>
    <property type="evidence" value="ECO:0007669"/>
    <property type="project" value="InterPro"/>
</dbReference>
<dbReference type="CDD" id="cd11288">
    <property type="entry name" value="gelsolin_S5_like"/>
    <property type="match status" value="1"/>
</dbReference>
<dbReference type="SMART" id="SM00369">
    <property type="entry name" value="LRR_TYP"/>
    <property type="match status" value="9"/>
</dbReference>
<dbReference type="Proteomes" id="UP000814243">
    <property type="component" value="Unassembled WGS sequence"/>
</dbReference>
<dbReference type="InterPro" id="IPR001611">
    <property type="entry name" value="Leu-rich_rpt"/>
</dbReference>
<dbReference type="SMART" id="SM00262">
    <property type="entry name" value="GEL"/>
    <property type="match status" value="3"/>
</dbReference>
<feature type="compositionally biased region" description="Polar residues" evidence="3">
    <location>
        <begin position="395"/>
        <end position="404"/>
    </location>
</feature>
<dbReference type="GO" id="GO:0005546">
    <property type="term" value="F:phosphatidylinositol-4,5-bisphosphate binding"/>
    <property type="evidence" value="ECO:0007669"/>
    <property type="project" value="TreeGrafter"/>
</dbReference>
<dbReference type="PANTHER" id="PTHR11977:SF51">
    <property type="entry name" value="PROTEIN FLIGHTLESS-1 HOMOLOG"/>
    <property type="match status" value="1"/>
</dbReference>
<dbReference type="GO" id="GO:0051014">
    <property type="term" value="P:actin filament severing"/>
    <property type="evidence" value="ECO:0007669"/>
    <property type="project" value="TreeGrafter"/>
</dbReference>
<dbReference type="Pfam" id="PF13855">
    <property type="entry name" value="LRR_8"/>
    <property type="match status" value="2"/>
</dbReference>
<dbReference type="Gene3D" id="3.40.20.10">
    <property type="entry name" value="Severin"/>
    <property type="match status" value="5"/>
</dbReference>
<evidence type="ECO:0000256" key="1">
    <source>
        <dbReference type="ARBA" id="ARBA00022614"/>
    </source>
</evidence>
<dbReference type="PROSITE" id="PS51450">
    <property type="entry name" value="LRR"/>
    <property type="match status" value="5"/>
</dbReference>
<dbReference type="GO" id="GO:0008154">
    <property type="term" value="P:actin polymerization or depolymerization"/>
    <property type="evidence" value="ECO:0007669"/>
    <property type="project" value="TreeGrafter"/>
</dbReference>
<dbReference type="InterPro" id="IPR055414">
    <property type="entry name" value="LRR_R13L4/SHOC2-like"/>
</dbReference>
<dbReference type="PRINTS" id="PR00597">
    <property type="entry name" value="GELSOLIN"/>
</dbReference>
<evidence type="ECO:0000313" key="7">
    <source>
        <dbReference type="Proteomes" id="UP000814243"/>
    </source>
</evidence>
<comment type="caution">
    <text evidence="6">The sequence shown here is derived from an EMBL/GenBank/DDBJ whole genome shotgun (WGS) entry which is preliminary data.</text>
</comment>
<dbReference type="InterPro" id="IPR007122">
    <property type="entry name" value="Villin/Gelsolin"/>
</dbReference>
<dbReference type="GO" id="GO:0030239">
    <property type="term" value="P:myofibril assembly"/>
    <property type="evidence" value="ECO:0007669"/>
    <property type="project" value="TreeGrafter"/>
</dbReference>
<keyword evidence="1" id="KW-0433">Leucine-rich repeat</keyword>
<organism evidence="6 7">
    <name type="scientific">Spodoptera exigua</name>
    <name type="common">Beet armyworm</name>
    <name type="synonym">Noctua fulgens</name>
    <dbReference type="NCBI Taxonomy" id="7107"/>
    <lineage>
        <taxon>Eukaryota</taxon>
        <taxon>Metazoa</taxon>
        <taxon>Ecdysozoa</taxon>
        <taxon>Arthropoda</taxon>
        <taxon>Hexapoda</taxon>
        <taxon>Insecta</taxon>
        <taxon>Pterygota</taxon>
        <taxon>Neoptera</taxon>
        <taxon>Endopterygota</taxon>
        <taxon>Lepidoptera</taxon>
        <taxon>Glossata</taxon>
        <taxon>Ditrysia</taxon>
        <taxon>Noctuoidea</taxon>
        <taxon>Noctuidae</taxon>
        <taxon>Amphipyrinae</taxon>
        <taxon>Spodoptera</taxon>
    </lineage>
</organism>